<dbReference type="AlphaFoldDB" id="A0A4V2PRF9"/>
<dbReference type="SUPFAM" id="SSF48019">
    <property type="entry name" value="post-AAA+ oligomerization domain-like"/>
    <property type="match status" value="1"/>
</dbReference>
<dbReference type="RefSeq" id="WP_131911605.1">
    <property type="nucleotide sequence ID" value="NZ_OU594967.1"/>
</dbReference>
<feature type="domain" description="DNA polymerase III delta N-terminal" evidence="10">
    <location>
        <begin position="19"/>
        <end position="126"/>
    </location>
</feature>
<dbReference type="InterPro" id="IPR027417">
    <property type="entry name" value="P-loop_NTPase"/>
</dbReference>
<dbReference type="InterPro" id="IPR005790">
    <property type="entry name" value="DNA_polIII_delta"/>
</dbReference>
<dbReference type="Pfam" id="PF06144">
    <property type="entry name" value="DNA_pol3_delta"/>
    <property type="match status" value="1"/>
</dbReference>
<dbReference type="EMBL" id="SMGD01000011">
    <property type="protein sequence ID" value="TCK58641.1"/>
    <property type="molecule type" value="Genomic_DNA"/>
</dbReference>
<dbReference type="OrthoDB" id="9770982at2"/>
<sequence length="335" mass="38672">MKVYPEQLAGQLKQVVPAYLVCGDDSLLSQEAAQTIRQHVLAAGNVERLSFLYDSDFQWEHIFSQVQELSLFSPLKLLEIHFEKSLDKTAQQQLNELSNILHQDICLLLMTPALKKNQLQQNWARWVDQYGLIVQTNTPQGQQLKRWIKNRLDGYQLCPCNELSELLFSYYEGNLLALNQVIEQLHLVYPDGQTSVEQVEQTLINSGQFTQYQLVDTLLMGDINRAEQIARQINQQGDELTLFNWLLDKDLQAIEKIKQGHPAALIFKHYKIWNKRQPLLLKAAQNLNISQIQSARWQLATLDKAIKDVHHSDSWNQFVALLLIFLSPTWSPRSA</sequence>
<evidence type="ECO:0000256" key="9">
    <source>
        <dbReference type="NCBIfam" id="TIGR01128"/>
    </source>
</evidence>
<comment type="caution">
    <text evidence="12">The sequence shown here is derived from an EMBL/GenBank/DDBJ whole genome shotgun (WGS) entry which is preliminary data.</text>
</comment>
<evidence type="ECO:0000256" key="5">
    <source>
        <dbReference type="ARBA" id="ARBA00022705"/>
    </source>
</evidence>
<evidence type="ECO:0000256" key="4">
    <source>
        <dbReference type="ARBA" id="ARBA00022695"/>
    </source>
</evidence>
<evidence type="ECO:0000313" key="13">
    <source>
        <dbReference type="Proteomes" id="UP000295565"/>
    </source>
</evidence>
<keyword evidence="4" id="KW-0548">Nucleotidyltransferase</keyword>
<dbReference type="CDD" id="cd18138">
    <property type="entry name" value="HLD_clamp_pol_III_delta"/>
    <property type="match status" value="1"/>
</dbReference>
<keyword evidence="13" id="KW-1185">Reference proteome</keyword>
<dbReference type="Pfam" id="PF14840">
    <property type="entry name" value="DNA_pol3_delt_C"/>
    <property type="match status" value="1"/>
</dbReference>
<dbReference type="GO" id="GO:0009360">
    <property type="term" value="C:DNA polymerase III complex"/>
    <property type="evidence" value="ECO:0007669"/>
    <property type="project" value="UniProtKB-UniRule"/>
</dbReference>
<dbReference type="InterPro" id="IPR032780">
    <property type="entry name" value="DNA_pol3_delt_C"/>
</dbReference>
<name>A0A4V2PRF9_9GAMM</name>
<evidence type="ECO:0000259" key="11">
    <source>
        <dbReference type="Pfam" id="PF14840"/>
    </source>
</evidence>
<evidence type="ECO:0000256" key="2">
    <source>
        <dbReference type="ARBA" id="ARBA00017703"/>
    </source>
</evidence>
<dbReference type="GO" id="GO:0003677">
    <property type="term" value="F:DNA binding"/>
    <property type="evidence" value="ECO:0007669"/>
    <property type="project" value="InterPro"/>
</dbReference>
<dbReference type="InterPro" id="IPR010372">
    <property type="entry name" value="DNA_pol3_delta_N"/>
</dbReference>
<dbReference type="GO" id="GO:0006261">
    <property type="term" value="P:DNA-templated DNA replication"/>
    <property type="evidence" value="ECO:0007669"/>
    <property type="project" value="TreeGrafter"/>
</dbReference>
<dbReference type="PANTHER" id="PTHR34388:SF1">
    <property type="entry name" value="DNA POLYMERASE III SUBUNIT DELTA"/>
    <property type="match status" value="1"/>
</dbReference>
<gene>
    <name evidence="12" type="ORF">EV690_0778</name>
</gene>
<evidence type="ECO:0000256" key="1">
    <source>
        <dbReference type="ARBA" id="ARBA00012417"/>
    </source>
</evidence>
<feature type="domain" description="DNA polymerase III subunit delta C-terminal" evidence="11">
    <location>
        <begin position="212"/>
        <end position="325"/>
    </location>
</feature>
<organism evidence="12 13">
    <name type="scientific">Celerinatantimonas diazotrophica</name>
    <dbReference type="NCBI Taxonomy" id="412034"/>
    <lineage>
        <taxon>Bacteria</taxon>
        <taxon>Pseudomonadati</taxon>
        <taxon>Pseudomonadota</taxon>
        <taxon>Gammaproteobacteria</taxon>
        <taxon>Celerinatantimonadaceae</taxon>
        <taxon>Celerinatantimonas</taxon>
    </lineage>
</organism>
<evidence type="ECO:0000313" key="12">
    <source>
        <dbReference type="EMBL" id="TCK58641.1"/>
    </source>
</evidence>
<dbReference type="GO" id="GO:0003887">
    <property type="term" value="F:DNA-directed DNA polymerase activity"/>
    <property type="evidence" value="ECO:0007669"/>
    <property type="project" value="UniProtKB-UniRule"/>
</dbReference>
<comment type="similarity">
    <text evidence="7">Belongs to the DNA polymerase HolA subunit family.</text>
</comment>
<dbReference type="Proteomes" id="UP000295565">
    <property type="component" value="Unassembled WGS sequence"/>
</dbReference>
<dbReference type="SUPFAM" id="SSF52540">
    <property type="entry name" value="P-loop containing nucleoside triphosphate hydrolases"/>
    <property type="match status" value="1"/>
</dbReference>
<evidence type="ECO:0000256" key="3">
    <source>
        <dbReference type="ARBA" id="ARBA00022679"/>
    </source>
</evidence>
<dbReference type="Gene3D" id="1.20.272.10">
    <property type="match status" value="1"/>
</dbReference>
<comment type="catalytic activity">
    <reaction evidence="8">
        <text>DNA(n) + a 2'-deoxyribonucleoside 5'-triphosphate = DNA(n+1) + diphosphate</text>
        <dbReference type="Rhea" id="RHEA:22508"/>
        <dbReference type="Rhea" id="RHEA-COMP:17339"/>
        <dbReference type="Rhea" id="RHEA-COMP:17340"/>
        <dbReference type="ChEBI" id="CHEBI:33019"/>
        <dbReference type="ChEBI" id="CHEBI:61560"/>
        <dbReference type="ChEBI" id="CHEBI:173112"/>
        <dbReference type="EC" id="2.7.7.7"/>
    </reaction>
</comment>
<keyword evidence="5" id="KW-0235">DNA replication</keyword>
<dbReference type="PANTHER" id="PTHR34388">
    <property type="entry name" value="DNA POLYMERASE III SUBUNIT DELTA"/>
    <property type="match status" value="1"/>
</dbReference>
<dbReference type="InterPro" id="IPR008921">
    <property type="entry name" value="DNA_pol3_clamp-load_cplx_C"/>
</dbReference>
<keyword evidence="3" id="KW-0808">Transferase</keyword>
<reference evidence="12 13" key="1">
    <citation type="submission" date="2019-03" db="EMBL/GenBank/DDBJ databases">
        <title>Genomic Encyclopedia of Type Strains, Phase IV (KMG-IV): sequencing the most valuable type-strain genomes for metagenomic binning, comparative biology and taxonomic classification.</title>
        <authorList>
            <person name="Goeker M."/>
        </authorList>
    </citation>
    <scope>NUCLEOTIDE SEQUENCE [LARGE SCALE GENOMIC DNA]</scope>
    <source>
        <strain evidence="12 13">DSM 18577</strain>
    </source>
</reference>
<protein>
    <recommendedName>
        <fullName evidence="2 9">DNA polymerase III subunit delta</fullName>
        <ecNumber evidence="1 9">2.7.7.7</ecNumber>
    </recommendedName>
</protein>
<dbReference type="NCBIfam" id="TIGR01128">
    <property type="entry name" value="holA"/>
    <property type="match status" value="1"/>
</dbReference>
<accession>A0A4V2PRF9</accession>
<evidence type="ECO:0000256" key="7">
    <source>
        <dbReference type="ARBA" id="ARBA00034754"/>
    </source>
</evidence>
<evidence type="ECO:0000256" key="8">
    <source>
        <dbReference type="ARBA" id="ARBA00049244"/>
    </source>
</evidence>
<dbReference type="Gene3D" id="3.40.50.300">
    <property type="entry name" value="P-loop containing nucleotide triphosphate hydrolases"/>
    <property type="match status" value="1"/>
</dbReference>
<keyword evidence="6" id="KW-0239">DNA-directed DNA polymerase</keyword>
<dbReference type="Gene3D" id="1.10.8.60">
    <property type="match status" value="1"/>
</dbReference>
<dbReference type="EC" id="2.7.7.7" evidence="1 9"/>
<evidence type="ECO:0000256" key="6">
    <source>
        <dbReference type="ARBA" id="ARBA00022932"/>
    </source>
</evidence>
<evidence type="ECO:0000259" key="10">
    <source>
        <dbReference type="Pfam" id="PF06144"/>
    </source>
</evidence>
<proteinExistence type="inferred from homology"/>